<gene>
    <name evidence="2" type="ORF">MATL_G00113730</name>
</gene>
<comment type="caution">
    <text evidence="2">The sequence shown here is derived from an EMBL/GenBank/DDBJ whole genome shotgun (WGS) entry which is preliminary data.</text>
</comment>
<name>A0A9D3T6X9_MEGAT</name>
<evidence type="ECO:0000313" key="3">
    <source>
        <dbReference type="Proteomes" id="UP001046870"/>
    </source>
</evidence>
<evidence type="ECO:0000313" key="2">
    <source>
        <dbReference type="EMBL" id="KAG7472863.1"/>
    </source>
</evidence>
<feature type="region of interest" description="Disordered" evidence="1">
    <location>
        <begin position="323"/>
        <end position="348"/>
    </location>
</feature>
<dbReference type="AlphaFoldDB" id="A0A9D3T6X9"/>
<reference evidence="2" key="1">
    <citation type="submission" date="2021-01" db="EMBL/GenBank/DDBJ databases">
        <authorList>
            <person name="Zahm M."/>
            <person name="Roques C."/>
            <person name="Cabau C."/>
            <person name="Klopp C."/>
            <person name="Donnadieu C."/>
            <person name="Jouanno E."/>
            <person name="Lampietro C."/>
            <person name="Louis A."/>
            <person name="Herpin A."/>
            <person name="Echchiki A."/>
            <person name="Berthelot C."/>
            <person name="Parey E."/>
            <person name="Roest-Crollius H."/>
            <person name="Braasch I."/>
            <person name="Postlethwait J."/>
            <person name="Bobe J."/>
            <person name="Montfort J."/>
            <person name="Bouchez O."/>
            <person name="Begum T."/>
            <person name="Mejri S."/>
            <person name="Adams A."/>
            <person name="Chen W.-J."/>
            <person name="Guiguen Y."/>
        </authorList>
    </citation>
    <scope>NUCLEOTIDE SEQUENCE</scope>
    <source>
        <strain evidence="2">YG-15Mar2019-1</strain>
        <tissue evidence="2">Brain</tissue>
    </source>
</reference>
<dbReference type="Proteomes" id="UP001046870">
    <property type="component" value="Chromosome 8"/>
</dbReference>
<dbReference type="OrthoDB" id="542013at2759"/>
<feature type="region of interest" description="Disordered" evidence="1">
    <location>
        <begin position="245"/>
        <end position="292"/>
    </location>
</feature>
<evidence type="ECO:0000256" key="1">
    <source>
        <dbReference type="SAM" id="MobiDB-lite"/>
    </source>
</evidence>
<organism evidence="2 3">
    <name type="scientific">Megalops atlanticus</name>
    <name type="common">Tarpon</name>
    <name type="synonym">Clupea gigantea</name>
    <dbReference type="NCBI Taxonomy" id="7932"/>
    <lineage>
        <taxon>Eukaryota</taxon>
        <taxon>Metazoa</taxon>
        <taxon>Chordata</taxon>
        <taxon>Craniata</taxon>
        <taxon>Vertebrata</taxon>
        <taxon>Euteleostomi</taxon>
        <taxon>Actinopterygii</taxon>
        <taxon>Neopterygii</taxon>
        <taxon>Teleostei</taxon>
        <taxon>Elopiformes</taxon>
        <taxon>Megalopidae</taxon>
        <taxon>Megalops</taxon>
    </lineage>
</organism>
<dbReference type="InterPro" id="IPR050561">
    <property type="entry name" value="PTP"/>
</dbReference>
<dbReference type="SUPFAM" id="SSF52799">
    <property type="entry name" value="(Phosphotyrosine protein) phosphatases II"/>
    <property type="match status" value="1"/>
</dbReference>
<sequence>MPVLFGSSVPRPRYTVVGETLRYVIPSHVQCSIACGGRSCKYEDPARWSDDSQAIRGLYSSWITDDLLAMARPSTEVIEKYNIIEQFQRCGLRSIINLQHPGEHASCGNDLEPDSGFTYRPEAFMEAGRVLLACYLLFTTKMTADQAILFVRGKRPNSIQTRGQLSCVREFARFLAPLRSVFSCAEPRSGAVTLAQYLTRQHHLLHGYEARRMKHMPRLVMVVCRLLLDIAQNRQVLQEDILDVPDQPPEEKSAPRQLMRRLSRERDVMGRGEGTPRPRLPGPATMPLRPTEPPLFYVRRSLSYSESDLSRRGSLLHLSGEPCTPRRQCVSQGSLTEDGRGGWGAESVSGSVSSVWEHAQPVLSDRSPLYHRRKLLRDMQRSQSLGCSGSSGRDETVVSSSSWWRPRRERGRGKAGGGVSPRRREGDQGGEEEEERTSEVPFITIQSELTPEARRLLVAQALAVDLQQDGEEEHKQRVCSWQRELNSGEGGWEGVCSERDPFVLSGLMWSWLEQLKEPVLSRGDVRALGEHNPHQALQTLDKGRLQTLTCILDCAAHVMTTPDEVEAAFLDRTIKALTKMSAESEEGKTVYNTMRVILKAALQDMRQKLVQEPETLYAGIPIP</sequence>
<dbReference type="Gene3D" id="3.90.190.10">
    <property type="entry name" value="Protein tyrosine phosphatase superfamily"/>
    <property type="match status" value="1"/>
</dbReference>
<feature type="region of interest" description="Disordered" evidence="1">
    <location>
        <begin position="380"/>
        <end position="440"/>
    </location>
</feature>
<dbReference type="PANTHER" id="PTHR23339">
    <property type="entry name" value="TYROSINE SPECIFIC PROTEIN PHOSPHATASE AND DUAL SPECIFICITY PROTEIN PHOSPHATASE"/>
    <property type="match status" value="1"/>
</dbReference>
<keyword evidence="3" id="KW-1185">Reference proteome</keyword>
<feature type="compositionally biased region" description="Polar residues" evidence="1">
    <location>
        <begin position="381"/>
        <end position="391"/>
    </location>
</feature>
<proteinExistence type="predicted"/>
<accession>A0A9D3T6X9</accession>
<protein>
    <submittedName>
        <fullName evidence="2">Uncharacterized protein</fullName>
    </submittedName>
</protein>
<dbReference type="EMBL" id="JAFDVH010000008">
    <property type="protein sequence ID" value="KAG7472863.1"/>
    <property type="molecule type" value="Genomic_DNA"/>
</dbReference>
<feature type="compositionally biased region" description="Basic and acidic residues" evidence="1">
    <location>
        <begin position="262"/>
        <end position="276"/>
    </location>
</feature>
<dbReference type="InterPro" id="IPR029021">
    <property type="entry name" value="Prot-tyrosine_phosphatase-like"/>
</dbReference>